<dbReference type="Proteomes" id="UP001151699">
    <property type="component" value="Chromosome A"/>
</dbReference>
<evidence type="ECO:0000256" key="6">
    <source>
        <dbReference type="ARBA" id="ARBA00022692"/>
    </source>
</evidence>
<dbReference type="Gene3D" id="3.10.450.230">
    <property type="entry name" value="VirB8 protein"/>
    <property type="match status" value="1"/>
</dbReference>
<dbReference type="Pfam" id="PF00437">
    <property type="entry name" value="T2SSE"/>
    <property type="match status" value="1"/>
</dbReference>
<keyword evidence="8" id="KW-1133">Transmembrane helix</keyword>
<dbReference type="Pfam" id="PF04335">
    <property type="entry name" value="VirB8"/>
    <property type="match status" value="1"/>
</dbReference>
<proteinExistence type="inferred from homology"/>
<dbReference type="InterPro" id="IPR003688">
    <property type="entry name" value="TraG/VirD4"/>
</dbReference>
<dbReference type="CDD" id="cd01130">
    <property type="entry name" value="VirB11-like_ATPase"/>
    <property type="match status" value="1"/>
</dbReference>
<keyword evidence="9" id="KW-0472">Membrane</keyword>
<dbReference type="InterPro" id="IPR032710">
    <property type="entry name" value="NTF2-like_dom_sf"/>
</dbReference>
<dbReference type="InterPro" id="IPR027417">
    <property type="entry name" value="P-loop_NTPase"/>
</dbReference>
<evidence type="ECO:0000259" key="11">
    <source>
        <dbReference type="Pfam" id="PF04335"/>
    </source>
</evidence>
<gene>
    <name evidence="12" type="primary">virB11</name>
    <name evidence="12" type="ORF">Bhyg_00109</name>
</gene>
<dbReference type="Gene3D" id="3.30.450.90">
    <property type="match status" value="1"/>
</dbReference>
<reference evidence="12" key="1">
    <citation type="submission" date="2022-07" db="EMBL/GenBank/DDBJ databases">
        <authorList>
            <person name="Trinca V."/>
            <person name="Uliana J.V.C."/>
            <person name="Torres T.T."/>
            <person name="Ward R.J."/>
            <person name="Monesi N."/>
        </authorList>
    </citation>
    <scope>NUCLEOTIDE SEQUENCE</scope>
    <source>
        <strain evidence="12">HSMRA1968</strain>
        <tissue evidence="12">Whole embryos</tissue>
    </source>
</reference>
<dbReference type="SUPFAM" id="SSF54427">
    <property type="entry name" value="NTF2-like"/>
    <property type="match status" value="1"/>
</dbReference>
<protein>
    <submittedName>
        <fullName evidence="12">Type IV secretion system protein VirB11</fullName>
    </submittedName>
</protein>
<keyword evidence="13" id="KW-1185">Reference proteome</keyword>
<dbReference type="Gene3D" id="3.40.50.300">
    <property type="entry name" value="P-loop containing nucleotide triphosphate hydrolases"/>
    <property type="match status" value="1"/>
</dbReference>
<evidence type="ECO:0000313" key="12">
    <source>
        <dbReference type="EMBL" id="KAJ6644914.1"/>
    </source>
</evidence>
<dbReference type="Pfam" id="PF03524">
    <property type="entry name" value="CagX"/>
    <property type="match status" value="1"/>
</dbReference>
<dbReference type="NCBIfam" id="TIGR02788">
    <property type="entry name" value="VirB11"/>
    <property type="match status" value="1"/>
</dbReference>
<evidence type="ECO:0000256" key="5">
    <source>
        <dbReference type="ARBA" id="ARBA00022475"/>
    </source>
</evidence>
<evidence type="ECO:0000313" key="13">
    <source>
        <dbReference type="Proteomes" id="UP001151699"/>
    </source>
</evidence>
<dbReference type="GO" id="GO:0044097">
    <property type="term" value="P:secretion by the type IV secretion system"/>
    <property type="evidence" value="ECO:0007669"/>
    <property type="project" value="InterPro"/>
</dbReference>
<dbReference type="EMBL" id="WJQU01000001">
    <property type="protein sequence ID" value="KAJ6644914.1"/>
    <property type="molecule type" value="Genomic_DNA"/>
</dbReference>
<sequence length="1105" mass="124137">MLITAIMFTGCVLLNHGFPQEIKGLSILLSLSILLLIFLQKKELVLIRVDNHTGEAEILSRLTEKEITKDEAIDKFFTARYLMLREQYNYFPLRHDYELVQIYSNVQVKQDYLLLYEQENSPDKLLGEDAILAEIVPKSSKYDSRIQNIAYNSDNVTKINAKLGFITTIVFSDDEIIEKAIAGFSLGWKITAYNNKLFITPVPVSALEKDGEDDLAGNNTVENGAKIAPISKDHDNGGKHPLPAYMVNYSYPEQEKCVQEQQYINDKLRTRQDPKNWHYFAKIGKDSENILPNFAYDDGAMIYLGFSSIKNLPSVFLFNNGQEQTTNYSIKQQGNFKILVIHRLSERLILRYGKQIVGRLGEAGIDGHIDSHFLQRFGGSLMLSVVQDVMKGISQRKSSSSNVVNAYQADHSKDALVAMAEKTLDNAINIPPTMYKKQGEIIGILYINYGQKMSDLNISLHNFAQALFFPLWVNELITEIAINRPGEIWYEVQGAWTKEENLKITNQLIKSFTIALASFNNSWVNEANPILSASLQTGERVQIVMAPATETRPSLQVLKHESYIEQGFYQKIINDKNDHRADKELMELFTAKKIAEFMELAVFLGKTIVVAGATGSGKTSYMKTLTQQKLNLLNIKIGSVEFKPYEKVYTLSRKDSQNYVHLFYPSESSSDPRAIVTSSSLLKACFRMKPSRILLSEVRGGETWDFLKIVHSGHGGSITSIHAGSIDEAIHGLITRCFQHKECRNLSYQVIKEMVLSSIDIICHINCGSGARYLNEIYFKAVSQQQMIREIIIAPYVPQSIKQQAYQALIIGFTISCVLPLTSLIIVNLPEKASLHGNAKFASKPDIQNSASVTLDNQQAGGIIVGKYKGKLIHYIKPDFVSLGAGTRSGKGASVIIPNLLTWQDSLIVLDIKQECFAITSKYRQQVLKQEVFLFNPFSYQSHKFNPLAYVDLATPEGSSDLLSIAEIIYPTDNIAGAERHFNHLAQSLFIALSKTLWLVIHHKQIFLQEHELENNFTTSNLLALYQQVAMSEIKDLLETTLALKQLTNAVSEIAIDALNKINSFILLTGESKASVISAFEKQLKLFPLPVVKRATRAIALTSKI</sequence>
<dbReference type="PANTHER" id="PTHR37937">
    <property type="entry name" value="CONJUGATIVE TRANSFER: DNA TRANSPORT"/>
    <property type="match status" value="1"/>
</dbReference>
<dbReference type="CDD" id="cd16424">
    <property type="entry name" value="VirB8"/>
    <property type="match status" value="1"/>
</dbReference>
<dbReference type="InterPro" id="IPR001482">
    <property type="entry name" value="T2SS/T4SS_dom"/>
</dbReference>
<dbReference type="GO" id="GO:0005886">
    <property type="term" value="C:plasma membrane"/>
    <property type="evidence" value="ECO:0007669"/>
    <property type="project" value="UniProtKB-SubCell"/>
</dbReference>
<dbReference type="InterPro" id="IPR010258">
    <property type="entry name" value="Conjugal_tfr_TrbG/VirB9/CagX"/>
</dbReference>
<comment type="similarity">
    <text evidence="3">Belongs to the TrbG/VirB9 family.</text>
</comment>
<dbReference type="InterPro" id="IPR051539">
    <property type="entry name" value="T4SS-coupling_protein"/>
</dbReference>
<accession>A0A9Q0N927</accession>
<dbReference type="InterPro" id="IPR033645">
    <property type="entry name" value="VirB9/CagX/TrbG_C"/>
</dbReference>
<dbReference type="SUPFAM" id="SSF52540">
    <property type="entry name" value="P-loop containing nucleoside triphosphate hydrolases"/>
    <property type="match status" value="2"/>
</dbReference>
<keyword evidence="5" id="KW-1003">Cell membrane</keyword>
<dbReference type="InterPro" id="IPR007430">
    <property type="entry name" value="VirB8"/>
</dbReference>
<evidence type="ECO:0000256" key="9">
    <source>
        <dbReference type="ARBA" id="ARBA00023136"/>
    </source>
</evidence>
<dbReference type="CDD" id="cd06911">
    <property type="entry name" value="VirB9_CagX_TrbG"/>
    <property type="match status" value="1"/>
</dbReference>
<name>A0A9Q0N927_9DIPT</name>
<evidence type="ECO:0000256" key="4">
    <source>
        <dbReference type="ARBA" id="ARBA00008806"/>
    </source>
</evidence>
<keyword evidence="7" id="KW-0732">Signal</keyword>
<dbReference type="AlphaFoldDB" id="A0A9Q0N927"/>
<comment type="caution">
    <text evidence="12">The sequence shown here is derived from an EMBL/GenBank/DDBJ whole genome shotgun (WGS) entry which is preliminary data.</text>
</comment>
<dbReference type="InterPro" id="IPR038161">
    <property type="entry name" value="VirB9/CagX/TrbG_C_sf"/>
</dbReference>
<comment type="similarity">
    <text evidence="4">Belongs to the VirD4/TraG family.</text>
</comment>
<comment type="subcellular location">
    <subcellularLocation>
        <location evidence="2">Cell membrane</location>
        <topology evidence="2">Multi-pass membrane protein</topology>
    </subcellularLocation>
    <subcellularLocation>
        <location evidence="1">Membrane</location>
        <topology evidence="1">Single-pass membrane protein</topology>
    </subcellularLocation>
</comment>
<keyword evidence="6" id="KW-0812">Transmembrane</keyword>
<feature type="domain" description="Bacterial type II secretion system protein E" evidence="10">
    <location>
        <begin position="590"/>
        <end position="735"/>
    </location>
</feature>
<dbReference type="PANTHER" id="PTHR37937:SF1">
    <property type="entry name" value="CONJUGATIVE TRANSFER: DNA TRANSPORT"/>
    <property type="match status" value="1"/>
</dbReference>
<evidence type="ECO:0000259" key="10">
    <source>
        <dbReference type="Pfam" id="PF00437"/>
    </source>
</evidence>
<evidence type="ECO:0000256" key="2">
    <source>
        <dbReference type="ARBA" id="ARBA00004651"/>
    </source>
</evidence>
<organism evidence="12 13">
    <name type="scientific">Pseudolycoriella hygida</name>
    <dbReference type="NCBI Taxonomy" id="35572"/>
    <lineage>
        <taxon>Eukaryota</taxon>
        <taxon>Metazoa</taxon>
        <taxon>Ecdysozoa</taxon>
        <taxon>Arthropoda</taxon>
        <taxon>Hexapoda</taxon>
        <taxon>Insecta</taxon>
        <taxon>Pterygota</taxon>
        <taxon>Neoptera</taxon>
        <taxon>Endopterygota</taxon>
        <taxon>Diptera</taxon>
        <taxon>Nematocera</taxon>
        <taxon>Sciaroidea</taxon>
        <taxon>Sciaridae</taxon>
        <taxon>Pseudolycoriella</taxon>
    </lineage>
</organism>
<dbReference type="OrthoDB" id="207081at2759"/>
<evidence type="ECO:0000256" key="7">
    <source>
        <dbReference type="ARBA" id="ARBA00022729"/>
    </source>
</evidence>
<evidence type="ECO:0000256" key="1">
    <source>
        <dbReference type="ARBA" id="ARBA00004167"/>
    </source>
</evidence>
<dbReference type="InterPro" id="IPR014155">
    <property type="entry name" value="VirB11"/>
</dbReference>
<evidence type="ECO:0000256" key="3">
    <source>
        <dbReference type="ARBA" id="ARBA00006135"/>
    </source>
</evidence>
<dbReference type="Pfam" id="PF02534">
    <property type="entry name" value="T4SS-DNA_transf"/>
    <property type="match status" value="1"/>
</dbReference>
<evidence type="ECO:0000256" key="8">
    <source>
        <dbReference type="ARBA" id="ARBA00022989"/>
    </source>
</evidence>
<dbReference type="Gene3D" id="2.60.40.2500">
    <property type="match status" value="1"/>
</dbReference>
<feature type="domain" description="Bacterial virulence protein VirB8" evidence="11">
    <location>
        <begin position="25"/>
        <end position="134"/>
    </location>
</feature>